<evidence type="ECO:0000313" key="1">
    <source>
        <dbReference type="EMBL" id="KAG2573804.1"/>
    </source>
</evidence>
<comment type="caution">
    <text evidence="1">The sequence shown here is derived from an EMBL/GenBank/DDBJ whole genome shotgun (WGS) entry which is preliminary data.</text>
</comment>
<dbReference type="AlphaFoldDB" id="A0A8T0QP38"/>
<gene>
    <name evidence="1" type="ORF">PVAP13_7KG279500</name>
</gene>
<reference evidence="1" key="1">
    <citation type="submission" date="2020-05" db="EMBL/GenBank/DDBJ databases">
        <title>WGS assembly of Panicum virgatum.</title>
        <authorList>
            <person name="Lovell J.T."/>
            <person name="Jenkins J."/>
            <person name="Shu S."/>
            <person name="Juenger T.E."/>
            <person name="Schmutz J."/>
        </authorList>
    </citation>
    <scope>NUCLEOTIDE SEQUENCE</scope>
    <source>
        <strain evidence="1">AP13</strain>
    </source>
</reference>
<dbReference type="Proteomes" id="UP000823388">
    <property type="component" value="Chromosome 7K"/>
</dbReference>
<accession>A0A8T0QP38</accession>
<proteinExistence type="predicted"/>
<protein>
    <submittedName>
        <fullName evidence="1">Uncharacterized protein</fullName>
    </submittedName>
</protein>
<name>A0A8T0QP38_PANVG</name>
<keyword evidence="2" id="KW-1185">Reference proteome</keyword>
<evidence type="ECO:0000313" key="2">
    <source>
        <dbReference type="Proteomes" id="UP000823388"/>
    </source>
</evidence>
<dbReference type="EMBL" id="CM029049">
    <property type="protein sequence ID" value="KAG2573804.1"/>
    <property type="molecule type" value="Genomic_DNA"/>
</dbReference>
<organism evidence="1 2">
    <name type="scientific">Panicum virgatum</name>
    <name type="common">Blackwell switchgrass</name>
    <dbReference type="NCBI Taxonomy" id="38727"/>
    <lineage>
        <taxon>Eukaryota</taxon>
        <taxon>Viridiplantae</taxon>
        <taxon>Streptophyta</taxon>
        <taxon>Embryophyta</taxon>
        <taxon>Tracheophyta</taxon>
        <taxon>Spermatophyta</taxon>
        <taxon>Magnoliopsida</taxon>
        <taxon>Liliopsida</taxon>
        <taxon>Poales</taxon>
        <taxon>Poaceae</taxon>
        <taxon>PACMAD clade</taxon>
        <taxon>Panicoideae</taxon>
        <taxon>Panicodae</taxon>
        <taxon>Paniceae</taxon>
        <taxon>Panicinae</taxon>
        <taxon>Panicum</taxon>
        <taxon>Panicum sect. Hiantes</taxon>
    </lineage>
</organism>
<sequence>MDLFCNRSIEHHRYMIFEVLSRSRTALGGFRGTGWTMTPGPGYIVLQHILYCIGFGIVCRKSWPTKHCSLEPFQSEHDGFLPETDLSMALPKC</sequence>